<dbReference type="Pfam" id="PF00041">
    <property type="entry name" value="fn3"/>
    <property type="match status" value="1"/>
</dbReference>
<proteinExistence type="predicted"/>
<reference evidence="6 7" key="1">
    <citation type="submission" date="2017-10" db="EMBL/GenBank/DDBJ databases">
        <title>Complete genome sequence of Collinsella aerofaciens isolated from the gut of a healthy adult Indian.</title>
        <authorList>
            <person name="Bag S."/>
            <person name="Ghosh T.S."/>
            <person name="Das B."/>
        </authorList>
    </citation>
    <scope>NUCLEOTIDE SEQUENCE [LARGE SCALE GENOMIC DNA]</scope>
    <source>
        <strain evidence="7">indica</strain>
    </source>
</reference>
<feature type="transmembrane region" description="Helical" evidence="3">
    <location>
        <begin position="1346"/>
        <end position="1368"/>
    </location>
</feature>
<keyword evidence="3" id="KW-1133">Transmembrane helix</keyword>
<evidence type="ECO:0000256" key="3">
    <source>
        <dbReference type="SAM" id="Phobius"/>
    </source>
</evidence>
<dbReference type="InterPro" id="IPR003961">
    <property type="entry name" value="FN3_dom"/>
</dbReference>
<dbReference type="GO" id="GO:0005975">
    <property type="term" value="P:carbohydrate metabolic process"/>
    <property type="evidence" value="ECO:0007669"/>
    <property type="project" value="UniProtKB-ARBA"/>
</dbReference>
<keyword evidence="3" id="KW-0812">Transmembrane</keyword>
<feature type="compositionally biased region" description="Basic and acidic residues" evidence="2">
    <location>
        <begin position="1315"/>
        <end position="1328"/>
    </location>
</feature>
<organism evidence="6 7">
    <name type="scientific">Collinsella aerofaciens</name>
    <dbReference type="NCBI Taxonomy" id="74426"/>
    <lineage>
        <taxon>Bacteria</taxon>
        <taxon>Bacillati</taxon>
        <taxon>Actinomycetota</taxon>
        <taxon>Coriobacteriia</taxon>
        <taxon>Coriobacteriales</taxon>
        <taxon>Coriobacteriaceae</taxon>
        <taxon>Collinsella</taxon>
    </lineage>
</organism>
<dbReference type="SUPFAM" id="SSF49265">
    <property type="entry name" value="Fibronectin type III"/>
    <property type="match status" value="1"/>
</dbReference>
<dbReference type="Proteomes" id="UP000225608">
    <property type="component" value="Chromosome"/>
</dbReference>
<sequence>MSPLHSNKARSLMYVPHSRIRRLSKIPLVGTAALAALIATSVACFTATPQVAQAADAPAITDMTEQDYQALGLGTSEDIPADTVGPYSTDTPTTFATRSEVYMAANGSHGNRYTLRDKLENVERGDIGGSSKLTDGYGSVWGAAKFWQNVNNFDTNSDLYKHSDYGGGTWSYLSNNESSTVLANDNNGFSGIHATSVEFCSDASTGKKSRVAELRAYGDSSSTTIDGKSYAGKVELVLYSFSNGRTRTLDTHLPVTVNTNMMYEGRFKYLDAGYLQEHDAVFDVEAGDVDGDGVDELFVYAGCYVDENGVRKAVVDMYDLEGGNWKQSVVKIDAGNAADYTTHNKGGSDSWTQLQSAPVVSLAAGDLDRDFCDDLAIVVSAPYGKKNIDKSTHCELFSWDASKGALVHVDALGDAGAISLSANGKTMVAANATFGTFAAYDEEGKKTGETVTGLILAGYDWQRSAFDYGASDGSKGLYGALYRYAYFDSESGEFKLSDCKEYRDGLLASYGLMHVPNSAWKDSVQDKRYPCTLAPIALATANLDGLSEQLAVDEVLVGGDVFRDFACNTAQSGAQGLGSMVGTMSMSGQQYNSSNKHDHKGIEQVWISDVKAGSVSGSDRYNESFIAVVGKHRDEDLRKNDDYYWMTASHFSLDENGKVRRGEEQVISESNRRGTTYGTFISLALPDVDNDSVKITYKDRYKVYTNPRVLAVLQDAPYVEDLEQAYGYLVLGGTSYGEEKGTGTSQGYTIGAELGVAVEVQTGPPLVAMNASVDFAAEGCYDYRSERTVSTSVSYESHAGEGDKAVLYTIPMVYYEYEIENEETGGKGVMAAPVSLGAQTSVVNVEAYDRIAKQHNMTPLSYFLTNRSGEPGTYQTTLNGETPVGDSFGLGKPGVTRAYTHDGFNGAAAQSGASIEQTIEVEEGKEQELELGLTLNGSVVMGAKLAKHELFGGLCFGANAGFTTGNSSSESTEYGGTVDNLPEAAQGKYGFVWRLGVNAVDVDKFEADSGDKLGTKDTDQFWIVGYDVKDVEMPDAPAVTGFTANAVDSTSVTFSWDDVLANKSGFSYGVGMLQSNAADAVVNSWKIADNTQTSLKWDGLQPNTEYRFAIAAVKNGSTTETGIRSAIITVKTMPDGMTMTVSGPAADAAEGPDFGYDSSVERTAGSHLTLSAIGHVKQLGADDSETGLAPTYMWYRKGRGETEFKLVGADGNLAAGTASKLEIDLTADDDGAQYYCHVGYNDVGLDTGTTLVNIEAEETAPTTVNATPIRTRRLFSQASAGAKKFLDHTLVNTAGPTDSEGSKDPETPETPTNPDKPKSDNGAKTDTKVKTTTTAKNLANTGDQTFALVATAAAAGATLVVIALIMLIKRRKTH</sequence>
<keyword evidence="3" id="KW-0472">Membrane</keyword>
<dbReference type="Gene3D" id="2.60.40.10">
    <property type="entry name" value="Immunoglobulins"/>
    <property type="match status" value="1"/>
</dbReference>
<dbReference type="SMART" id="SM00060">
    <property type="entry name" value="FN3"/>
    <property type="match status" value="1"/>
</dbReference>
<keyword evidence="1" id="KW-0378">Hydrolase</keyword>
<evidence type="ECO:0000256" key="2">
    <source>
        <dbReference type="SAM" id="MobiDB-lite"/>
    </source>
</evidence>
<dbReference type="SUPFAM" id="SSF69318">
    <property type="entry name" value="Integrin alpha N-terminal domain"/>
    <property type="match status" value="1"/>
</dbReference>
<evidence type="ECO:0000313" key="7">
    <source>
        <dbReference type="Proteomes" id="UP000225608"/>
    </source>
</evidence>
<dbReference type="InterPro" id="IPR036116">
    <property type="entry name" value="FN3_sf"/>
</dbReference>
<evidence type="ECO:0000313" key="6">
    <source>
        <dbReference type="EMBL" id="ATP54345.1"/>
    </source>
</evidence>
<dbReference type="EMBL" id="CP024160">
    <property type="protein sequence ID" value="ATP54345.1"/>
    <property type="molecule type" value="Genomic_DNA"/>
</dbReference>
<feature type="domain" description="Ig-like" evidence="4">
    <location>
        <begin position="1134"/>
        <end position="1252"/>
    </location>
</feature>
<dbReference type="InterPro" id="IPR007110">
    <property type="entry name" value="Ig-like_dom"/>
</dbReference>
<dbReference type="GO" id="GO:0016798">
    <property type="term" value="F:hydrolase activity, acting on glycosyl bonds"/>
    <property type="evidence" value="ECO:0007669"/>
    <property type="project" value="UniProtKB-KW"/>
</dbReference>
<dbReference type="KEGG" id="caer:CSV91_07215"/>
<dbReference type="InterPro" id="IPR028994">
    <property type="entry name" value="Integrin_alpha_N"/>
</dbReference>
<keyword evidence="1" id="KW-0326">Glycosidase</keyword>
<evidence type="ECO:0000259" key="5">
    <source>
        <dbReference type="PROSITE" id="PS50853"/>
    </source>
</evidence>
<dbReference type="PROSITE" id="PS50835">
    <property type="entry name" value="IG_LIKE"/>
    <property type="match status" value="1"/>
</dbReference>
<name>A0A2D1TYE7_9ACTN</name>
<evidence type="ECO:0000256" key="1">
    <source>
        <dbReference type="ARBA" id="ARBA00023295"/>
    </source>
</evidence>
<evidence type="ECO:0000259" key="4">
    <source>
        <dbReference type="PROSITE" id="PS50835"/>
    </source>
</evidence>
<feature type="domain" description="Fibronectin type-III" evidence="5">
    <location>
        <begin position="1038"/>
        <end position="1135"/>
    </location>
</feature>
<dbReference type="CDD" id="cd00063">
    <property type="entry name" value="FN3"/>
    <property type="match status" value="1"/>
</dbReference>
<dbReference type="InterPro" id="IPR013783">
    <property type="entry name" value="Ig-like_fold"/>
</dbReference>
<protein>
    <recommendedName>
        <fullName evidence="8">Fibronectin type III domain-containing protein</fullName>
    </recommendedName>
</protein>
<gene>
    <name evidence="6" type="ORF">CSV91_07215</name>
</gene>
<dbReference type="PROSITE" id="PS50853">
    <property type="entry name" value="FN3"/>
    <property type="match status" value="1"/>
</dbReference>
<feature type="region of interest" description="Disordered" evidence="2">
    <location>
        <begin position="1286"/>
        <end position="1328"/>
    </location>
</feature>
<evidence type="ECO:0008006" key="8">
    <source>
        <dbReference type="Google" id="ProtNLM"/>
    </source>
</evidence>
<accession>A0A2D1TYE7</accession>